<sequence>MPGPSLTHPLPNPGPTPAATMTTPPEDRSTAGGGRLLWALLRPRRRALAAALAWSVIEALPALLSGSLIAAAADHGFLAGRPGVGLAWLGALALALLIKAAATRLMFPHLAAVTEPLRDDLVRAVVTATITRAATGTHPPDTAAVTRLTAQVDTVRNLVTALLRSSRALGMSLIAALAGLLVLSPPAAAIVAGPVTAALLVFAWLLRHLTARQRALVLADETLTTHATPILTGLRDVAACGAHDQAYATVQAAVDAQAAATRALAWAGTGRRLIVTLGAHLPLVILLLAAPSLTGGGHLSAGEVVGAVTYLVTGLSPALGALTGSVGAWGVTLAVTLHRLAQTITPTPMSPAAGSHPASPTAPARTPAPTPAPPRSAGADARPRPVAVRNGYDLRADRLGFAYAPQAAPIVRDLDLTVAEDEHLAVVGPSGIGKSTLSLLLTGLHPPTEGRIRLGGVPLTAIPEPELRAVLALVPQEAYVFTGTVRDNLAYLRPEPDAGPADTHLLDARLRAAATAVGADALITRLGGLDGVIDDPSALSAGERQLLALARVHASPARIVVLDEATCHLDPAAEAHAETAFAAREGTLVVIAHRISSALRAQRILLLDGTAALTGTHHDLIARSPLYADLVGHWQDHDHPATGG</sequence>
<evidence type="ECO:0000256" key="5">
    <source>
        <dbReference type="ARBA" id="ARBA00022989"/>
    </source>
</evidence>
<evidence type="ECO:0000256" key="6">
    <source>
        <dbReference type="ARBA" id="ARBA00023136"/>
    </source>
</evidence>
<dbReference type="SUPFAM" id="SSF90123">
    <property type="entry name" value="ABC transporter transmembrane region"/>
    <property type="match status" value="1"/>
</dbReference>
<feature type="domain" description="ABC transporter" evidence="9">
    <location>
        <begin position="394"/>
        <end position="634"/>
    </location>
</feature>
<feature type="transmembrane region" description="Helical" evidence="8">
    <location>
        <begin position="85"/>
        <end position="102"/>
    </location>
</feature>
<keyword evidence="12" id="KW-1185">Reference proteome</keyword>
<dbReference type="InterPro" id="IPR039421">
    <property type="entry name" value="Type_1_exporter"/>
</dbReference>
<keyword evidence="2 8" id="KW-0812">Transmembrane</keyword>
<dbReference type="RefSeq" id="WP_344980813.1">
    <property type="nucleotide sequence ID" value="NZ_BAAAVI010000082.1"/>
</dbReference>
<keyword evidence="4 11" id="KW-0067">ATP-binding</keyword>
<evidence type="ECO:0000256" key="8">
    <source>
        <dbReference type="SAM" id="Phobius"/>
    </source>
</evidence>
<evidence type="ECO:0000256" key="7">
    <source>
        <dbReference type="SAM" id="MobiDB-lite"/>
    </source>
</evidence>
<dbReference type="EMBL" id="BAAAVI010000082">
    <property type="protein sequence ID" value="GAA2905416.1"/>
    <property type="molecule type" value="Genomic_DNA"/>
</dbReference>
<dbReference type="InterPro" id="IPR003439">
    <property type="entry name" value="ABC_transporter-like_ATP-bd"/>
</dbReference>
<evidence type="ECO:0000256" key="4">
    <source>
        <dbReference type="ARBA" id="ARBA00022840"/>
    </source>
</evidence>
<dbReference type="PROSITE" id="PS50893">
    <property type="entry name" value="ABC_TRANSPORTER_2"/>
    <property type="match status" value="1"/>
</dbReference>
<dbReference type="Gene3D" id="3.40.50.300">
    <property type="entry name" value="P-loop containing nucleotide triphosphate hydrolases"/>
    <property type="match status" value="1"/>
</dbReference>
<evidence type="ECO:0000313" key="12">
    <source>
        <dbReference type="Proteomes" id="UP001500831"/>
    </source>
</evidence>
<evidence type="ECO:0000259" key="10">
    <source>
        <dbReference type="PROSITE" id="PS50929"/>
    </source>
</evidence>
<feature type="transmembrane region" description="Helical" evidence="8">
    <location>
        <begin position="310"/>
        <end position="335"/>
    </location>
</feature>
<dbReference type="InterPro" id="IPR011527">
    <property type="entry name" value="ABC1_TM_dom"/>
</dbReference>
<dbReference type="Gene3D" id="1.20.1560.10">
    <property type="entry name" value="ABC transporter type 1, transmembrane domain"/>
    <property type="match status" value="1"/>
</dbReference>
<reference evidence="12" key="1">
    <citation type="journal article" date="2019" name="Int. J. Syst. Evol. Microbiol.">
        <title>The Global Catalogue of Microorganisms (GCM) 10K type strain sequencing project: providing services to taxonomists for standard genome sequencing and annotation.</title>
        <authorList>
            <consortium name="The Broad Institute Genomics Platform"/>
            <consortium name="The Broad Institute Genome Sequencing Center for Infectious Disease"/>
            <person name="Wu L."/>
            <person name="Ma J."/>
        </authorList>
    </citation>
    <scope>NUCLEOTIDE SEQUENCE [LARGE SCALE GENOMIC DNA]</scope>
    <source>
        <strain evidence="12">JCM 6242</strain>
    </source>
</reference>
<organism evidence="11 12">
    <name type="scientific">Streptosporangium fragile</name>
    <dbReference type="NCBI Taxonomy" id="46186"/>
    <lineage>
        <taxon>Bacteria</taxon>
        <taxon>Bacillati</taxon>
        <taxon>Actinomycetota</taxon>
        <taxon>Actinomycetes</taxon>
        <taxon>Streptosporangiales</taxon>
        <taxon>Streptosporangiaceae</taxon>
        <taxon>Streptosporangium</taxon>
    </lineage>
</organism>
<dbReference type="SUPFAM" id="SSF52540">
    <property type="entry name" value="P-loop containing nucleoside triphosphate hydrolases"/>
    <property type="match status" value="1"/>
</dbReference>
<feature type="transmembrane region" description="Helical" evidence="8">
    <location>
        <begin position="272"/>
        <end position="290"/>
    </location>
</feature>
<gene>
    <name evidence="11" type="ORF">GCM10010517_71600</name>
</gene>
<dbReference type="SMART" id="SM00382">
    <property type="entry name" value="AAA"/>
    <property type="match status" value="1"/>
</dbReference>
<dbReference type="GO" id="GO:0005524">
    <property type="term" value="F:ATP binding"/>
    <property type="evidence" value="ECO:0007669"/>
    <property type="project" value="UniProtKB-KW"/>
</dbReference>
<protein>
    <submittedName>
        <fullName evidence="11">ABC transporter ATP-binding protein</fullName>
    </submittedName>
</protein>
<feature type="transmembrane region" description="Helical" evidence="8">
    <location>
        <begin position="166"/>
        <end position="183"/>
    </location>
</feature>
<evidence type="ECO:0000256" key="1">
    <source>
        <dbReference type="ARBA" id="ARBA00004651"/>
    </source>
</evidence>
<dbReference type="PANTHER" id="PTHR24221:SF654">
    <property type="entry name" value="ATP-BINDING CASSETTE SUB-FAMILY B MEMBER 6"/>
    <property type="match status" value="1"/>
</dbReference>
<feature type="domain" description="ABC transmembrane type-1" evidence="10">
    <location>
        <begin position="47"/>
        <end position="317"/>
    </location>
</feature>
<keyword evidence="6 8" id="KW-0472">Membrane</keyword>
<feature type="region of interest" description="Disordered" evidence="7">
    <location>
        <begin position="346"/>
        <end position="386"/>
    </location>
</feature>
<feature type="transmembrane region" description="Helical" evidence="8">
    <location>
        <begin position="189"/>
        <end position="206"/>
    </location>
</feature>
<evidence type="ECO:0000256" key="2">
    <source>
        <dbReference type="ARBA" id="ARBA00022692"/>
    </source>
</evidence>
<comment type="caution">
    <text evidence="11">The sequence shown here is derived from an EMBL/GenBank/DDBJ whole genome shotgun (WGS) entry which is preliminary data.</text>
</comment>
<evidence type="ECO:0000313" key="11">
    <source>
        <dbReference type="EMBL" id="GAA2905416.1"/>
    </source>
</evidence>
<evidence type="ECO:0000256" key="3">
    <source>
        <dbReference type="ARBA" id="ARBA00022741"/>
    </source>
</evidence>
<dbReference type="InterPro" id="IPR027417">
    <property type="entry name" value="P-loop_NTPase"/>
</dbReference>
<dbReference type="PANTHER" id="PTHR24221">
    <property type="entry name" value="ATP-BINDING CASSETTE SUB-FAMILY B"/>
    <property type="match status" value="1"/>
</dbReference>
<name>A0ABP6IQQ2_9ACTN</name>
<dbReference type="Pfam" id="PF00005">
    <property type="entry name" value="ABC_tran"/>
    <property type="match status" value="1"/>
</dbReference>
<dbReference type="PROSITE" id="PS50929">
    <property type="entry name" value="ABC_TM1F"/>
    <property type="match status" value="1"/>
</dbReference>
<dbReference type="InterPro" id="IPR036640">
    <property type="entry name" value="ABC1_TM_sf"/>
</dbReference>
<evidence type="ECO:0000259" key="9">
    <source>
        <dbReference type="PROSITE" id="PS50893"/>
    </source>
</evidence>
<feature type="region of interest" description="Disordered" evidence="7">
    <location>
        <begin position="1"/>
        <end position="30"/>
    </location>
</feature>
<dbReference type="CDD" id="cd03228">
    <property type="entry name" value="ABCC_MRP_Like"/>
    <property type="match status" value="1"/>
</dbReference>
<feature type="transmembrane region" description="Helical" evidence="8">
    <location>
        <begin position="47"/>
        <end position="73"/>
    </location>
</feature>
<dbReference type="Proteomes" id="UP001500831">
    <property type="component" value="Unassembled WGS sequence"/>
</dbReference>
<proteinExistence type="predicted"/>
<comment type="subcellular location">
    <subcellularLocation>
        <location evidence="1">Cell membrane</location>
        <topology evidence="1">Multi-pass membrane protein</topology>
    </subcellularLocation>
</comment>
<keyword evidence="5 8" id="KW-1133">Transmembrane helix</keyword>
<keyword evidence="3" id="KW-0547">Nucleotide-binding</keyword>
<accession>A0ABP6IQQ2</accession>
<dbReference type="InterPro" id="IPR003593">
    <property type="entry name" value="AAA+_ATPase"/>
</dbReference>